<dbReference type="EMBL" id="CP054155">
    <property type="protein sequence ID" value="QMI52157.1"/>
    <property type="molecule type" value="Genomic_DNA"/>
</dbReference>
<reference evidence="1 2" key="1">
    <citation type="journal article" date="2020" name="Microbiol. Resour. Announc.">
        <title>Complete Genome Sequence of Streptococcus salivarius DB-B5, a Novel Probiotic Candidate Isolated from the Supragingival Plaque of a Healthy Female Subject.</title>
        <authorList>
            <person name="Fields F.R."/>
            <person name="Li X."/>
            <person name="Navarre W.W."/>
            <person name="Naito M."/>
        </authorList>
    </citation>
    <scope>NUCLEOTIDE SEQUENCE [LARGE SCALE GENOMIC DNA]</scope>
    <source>
        <strain evidence="1 2">DB-B5</strain>
        <plasmid evidence="1 2">pIKMIN-B502</plasmid>
    </source>
</reference>
<name>A0A7L6WQK0_STRSL</name>
<accession>A0A7L6WQK0</accession>
<dbReference type="AlphaFoldDB" id="A0A7L6WQK0"/>
<evidence type="ECO:0000313" key="1">
    <source>
        <dbReference type="EMBL" id="QMI52157.1"/>
    </source>
</evidence>
<keyword evidence="1" id="KW-0614">Plasmid</keyword>
<protein>
    <submittedName>
        <fullName evidence="1">Uncharacterized protein</fullName>
    </submittedName>
</protein>
<gene>
    <name evidence="1" type="ORF">HRE60_10765</name>
</gene>
<dbReference type="RefSeq" id="WP_181671482.1">
    <property type="nucleotide sequence ID" value="NZ_CP054155.1"/>
</dbReference>
<proteinExistence type="predicted"/>
<organism evidence="1 2">
    <name type="scientific">Streptococcus salivarius</name>
    <dbReference type="NCBI Taxonomy" id="1304"/>
    <lineage>
        <taxon>Bacteria</taxon>
        <taxon>Bacillati</taxon>
        <taxon>Bacillota</taxon>
        <taxon>Bacilli</taxon>
        <taxon>Lactobacillales</taxon>
        <taxon>Streptococcaceae</taxon>
        <taxon>Streptococcus</taxon>
    </lineage>
</organism>
<sequence length="180" mass="20624">MSDIKVVNFEQLAGLLNDWSITGGRLEKETAKENEKGVSRVSIYRFQRGVSKLDNMALRHAVKLQEWINNQSADWIEEHTLKDKNTVEGVSTLNIDEVKAVLDDKSISANYIDTVTRQNGKVGVDRETISSYRNGNHDIGSIRLGRLAKIQKWINERPDDWRKEYESRRGFDAPMFASLQ</sequence>
<geneLocation type="plasmid" evidence="1 2">
    <name>pIKMIN-B502</name>
</geneLocation>
<dbReference type="Proteomes" id="UP000516705">
    <property type="component" value="Plasmid pIKMIN-B502"/>
</dbReference>
<evidence type="ECO:0000313" key="2">
    <source>
        <dbReference type="Proteomes" id="UP000516705"/>
    </source>
</evidence>